<dbReference type="Proteomes" id="UP000054324">
    <property type="component" value="Unassembled WGS sequence"/>
</dbReference>
<proteinExistence type="predicted"/>
<protein>
    <submittedName>
        <fullName evidence="1">Uncharacterized protein</fullName>
    </submittedName>
</protein>
<dbReference type="KEGG" id="ovi:T265_08604"/>
<organism evidence="1 2">
    <name type="scientific">Opisthorchis viverrini</name>
    <name type="common">Southeast Asian liver fluke</name>
    <dbReference type="NCBI Taxonomy" id="6198"/>
    <lineage>
        <taxon>Eukaryota</taxon>
        <taxon>Metazoa</taxon>
        <taxon>Spiralia</taxon>
        <taxon>Lophotrochozoa</taxon>
        <taxon>Platyhelminthes</taxon>
        <taxon>Trematoda</taxon>
        <taxon>Digenea</taxon>
        <taxon>Opisthorchiida</taxon>
        <taxon>Opisthorchiata</taxon>
        <taxon>Opisthorchiidae</taxon>
        <taxon>Opisthorchis</taxon>
    </lineage>
</organism>
<dbReference type="AlphaFoldDB" id="A0A074Z8H8"/>
<sequence length="192" mass="21453">MFRSLYSHTSGRVNVLWTIQKVVSDKDFHSCSTSSSMGARWLKWLEREFTDRKVRGSNPTSATRLPLSRLGQPDSIPALVLPSETGPYRGVTVCAPQRSIELYWRVSATLTESLIPGWSMIVENFTYLGSSINSDGSVSDEVSTKISKARITFANLRNLWRQKGISVDLKGRVYQAALRALLYGCETTSANR</sequence>
<reference evidence="1 2" key="1">
    <citation type="submission" date="2013-11" db="EMBL/GenBank/DDBJ databases">
        <title>Opisthorchis viverrini - life in the bile duct.</title>
        <authorList>
            <person name="Young N.D."/>
            <person name="Nagarajan N."/>
            <person name="Lin S.J."/>
            <person name="Korhonen P.K."/>
            <person name="Jex A.R."/>
            <person name="Hall R.S."/>
            <person name="Safavi-Hemami H."/>
            <person name="Kaewkong W."/>
            <person name="Bertrand D."/>
            <person name="Gao S."/>
            <person name="Seet Q."/>
            <person name="Wongkham S."/>
            <person name="Teh B.T."/>
            <person name="Wongkham C."/>
            <person name="Intapan P.M."/>
            <person name="Maleewong W."/>
            <person name="Yang X."/>
            <person name="Hu M."/>
            <person name="Wang Z."/>
            <person name="Hofmann A."/>
            <person name="Sternberg P.W."/>
            <person name="Tan P."/>
            <person name="Wang J."/>
            <person name="Gasser R.B."/>
        </authorList>
    </citation>
    <scope>NUCLEOTIDE SEQUENCE [LARGE SCALE GENOMIC DNA]</scope>
</reference>
<gene>
    <name evidence="1" type="ORF">T265_08604</name>
</gene>
<evidence type="ECO:0000313" key="1">
    <source>
        <dbReference type="EMBL" id="KER23521.1"/>
    </source>
</evidence>
<dbReference type="CTD" id="20322783"/>
<evidence type="ECO:0000313" key="2">
    <source>
        <dbReference type="Proteomes" id="UP000054324"/>
    </source>
</evidence>
<dbReference type="OrthoDB" id="10059790at2759"/>
<dbReference type="RefSeq" id="XP_009172723.1">
    <property type="nucleotide sequence ID" value="XM_009174459.1"/>
</dbReference>
<name>A0A074Z8H8_OPIVI</name>
<dbReference type="EMBL" id="KL596846">
    <property type="protein sequence ID" value="KER23521.1"/>
    <property type="molecule type" value="Genomic_DNA"/>
</dbReference>
<dbReference type="STRING" id="6198.A0A074Z8H8"/>
<dbReference type="GeneID" id="20322783"/>
<accession>A0A074Z8H8</accession>
<keyword evidence="2" id="KW-1185">Reference proteome</keyword>